<evidence type="ECO:0000313" key="1">
    <source>
        <dbReference type="Ensembl" id="ENSSGRP00000077446.1"/>
    </source>
</evidence>
<protein>
    <submittedName>
        <fullName evidence="1">Uncharacterized LOC107556792</fullName>
    </submittedName>
</protein>
<dbReference type="InParanoid" id="A0A672QN79"/>
<dbReference type="AlphaFoldDB" id="A0A672QN79"/>
<accession>A0A672QN79</accession>
<organism evidence="1 2">
    <name type="scientific">Sinocyclocheilus grahami</name>
    <name type="common">Dianchi golden-line fish</name>
    <name type="synonym">Barbus grahami</name>
    <dbReference type="NCBI Taxonomy" id="75366"/>
    <lineage>
        <taxon>Eukaryota</taxon>
        <taxon>Metazoa</taxon>
        <taxon>Chordata</taxon>
        <taxon>Craniata</taxon>
        <taxon>Vertebrata</taxon>
        <taxon>Euteleostomi</taxon>
        <taxon>Actinopterygii</taxon>
        <taxon>Neopterygii</taxon>
        <taxon>Teleostei</taxon>
        <taxon>Ostariophysi</taxon>
        <taxon>Cypriniformes</taxon>
        <taxon>Cyprinidae</taxon>
        <taxon>Cyprininae</taxon>
        <taxon>Sinocyclocheilus</taxon>
    </lineage>
</organism>
<dbReference type="OMA" id="HHINETM"/>
<proteinExistence type="predicted"/>
<dbReference type="Proteomes" id="UP000472262">
    <property type="component" value="Unassembled WGS sequence"/>
</dbReference>
<reference evidence="1" key="2">
    <citation type="submission" date="2025-09" db="UniProtKB">
        <authorList>
            <consortium name="Ensembl"/>
        </authorList>
    </citation>
    <scope>IDENTIFICATION</scope>
</reference>
<gene>
    <name evidence="1" type="primary">LOC107556792</name>
</gene>
<dbReference type="Ensembl" id="ENSSGRT00000082450.1">
    <property type="protein sequence ID" value="ENSSGRP00000077446.1"/>
    <property type="gene ID" value="ENSSGRG00000039226.1"/>
</dbReference>
<evidence type="ECO:0000313" key="2">
    <source>
        <dbReference type="Proteomes" id="UP000472262"/>
    </source>
</evidence>
<name>A0A672QN79_SINGR</name>
<reference evidence="1" key="1">
    <citation type="submission" date="2025-08" db="UniProtKB">
        <authorList>
            <consortium name="Ensembl"/>
        </authorList>
    </citation>
    <scope>IDENTIFICATION</scope>
</reference>
<sequence>MGSASHMNPSSHSCRWRQKERNAPGAVYSHDSRGAEFNSTRFPQDTPTDGDLQLCYTTKSSIFNANIHHINETMLSVWTLLSTAICAVSVSAISQRLVFHGQQLTLDLPERTQRLEFVSADESEQFTIWDHKTISVRPSNPSKGHVSSVGKGWTFRIQRVTFDDEGSYILLNHFGSTISSHIVKVKTNRELIDRIAGETLTISLAGLKQSDAILHFYSNNSSLILVENGVPVGRNHPDYINRLKVTSEKIQILNVNTSDIGRYRLTDHKGRLVSNNTMILVDHHESAANKGLIALLLLGIPGGLCFCCRKRICKKCRTTKSDTNTGQPNTVPVSIPCSNTMSDPLGPGDIGQGYIAGYPPHPDQGQIHYPYPPESSGQPAVPPNPGFYPEYQNPVYPPAFGPGLPPAQPPQWNAPPTHYNPSAPVNYTPVMSSAPPGPEPSMLNMNELPPTAPLLTPQPEVTSTLFLPFSA</sequence>
<keyword evidence="2" id="KW-1185">Reference proteome</keyword>